<gene>
    <name evidence="1" type="ORF">LUA448_LOCUS13674</name>
</gene>
<name>A0A817WNI0_9BILA</name>
<accession>A0A817WNI0</accession>
<comment type="caution">
    <text evidence="1">The sequence shown here is derived from an EMBL/GenBank/DDBJ whole genome shotgun (WGS) entry which is preliminary data.</text>
</comment>
<sequence>MIILCLFADHYHHIPQSFKMANNITTVINVLRTHLDVLWAHQQIKYPQHNYITWPMVLKLVQDVNQYYTCGILDVDDVASTVAGVGGGNYQEQLQRSEQHMLDLLAKVRINSY</sequence>
<evidence type="ECO:0000313" key="1">
    <source>
        <dbReference type="EMBL" id="CAF3357890.1"/>
    </source>
</evidence>
<dbReference type="EMBL" id="CAJNYD010001648">
    <property type="protein sequence ID" value="CAF3357890.1"/>
    <property type="molecule type" value="Genomic_DNA"/>
</dbReference>
<reference evidence="1" key="1">
    <citation type="submission" date="2021-02" db="EMBL/GenBank/DDBJ databases">
        <authorList>
            <person name="Nowell W R."/>
        </authorList>
    </citation>
    <scope>NUCLEOTIDE SEQUENCE</scope>
</reference>
<protein>
    <submittedName>
        <fullName evidence="1">Uncharacterized protein</fullName>
    </submittedName>
</protein>
<evidence type="ECO:0000313" key="2">
    <source>
        <dbReference type="Proteomes" id="UP000663833"/>
    </source>
</evidence>
<dbReference type="Proteomes" id="UP000663833">
    <property type="component" value="Unassembled WGS sequence"/>
</dbReference>
<proteinExistence type="predicted"/>
<dbReference type="AlphaFoldDB" id="A0A817WNI0"/>
<organism evidence="1 2">
    <name type="scientific">Rotaria socialis</name>
    <dbReference type="NCBI Taxonomy" id="392032"/>
    <lineage>
        <taxon>Eukaryota</taxon>
        <taxon>Metazoa</taxon>
        <taxon>Spiralia</taxon>
        <taxon>Gnathifera</taxon>
        <taxon>Rotifera</taxon>
        <taxon>Eurotatoria</taxon>
        <taxon>Bdelloidea</taxon>
        <taxon>Philodinida</taxon>
        <taxon>Philodinidae</taxon>
        <taxon>Rotaria</taxon>
    </lineage>
</organism>